<accession>A0A0D7KA32</accession>
<evidence type="ECO:0000259" key="2">
    <source>
        <dbReference type="SMART" id="SM01321"/>
    </source>
</evidence>
<dbReference type="SMART" id="SM01321">
    <property type="entry name" value="Y1_Tnp"/>
    <property type="match status" value="1"/>
</dbReference>
<dbReference type="InterPro" id="IPR002686">
    <property type="entry name" value="Transposase_17"/>
</dbReference>
<dbReference type="SUPFAM" id="SSF143422">
    <property type="entry name" value="Transposase IS200-like"/>
    <property type="match status" value="1"/>
</dbReference>
<dbReference type="Gene3D" id="3.30.70.1290">
    <property type="entry name" value="Transposase IS200-like"/>
    <property type="match status" value="1"/>
</dbReference>
<dbReference type="GO" id="GO:0004803">
    <property type="term" value="F:transposase activity"/>
    <property type="evidence" value="ECO:0007669"/>
    <property type="project" value="InterPro"/>
</dbReference>
<evidence type="ECO:0000313" key="3">
    <source>
        <dbReference type="EMBL" id="KJA11216.1"/>
    </source>
</evidence>
<dbReference type="Pfam" id="PF01797">
    <property type="entry name" value="Y1_Tnp"/>
    <property type="match status" value="1"/>
</dbReference>
<evidence type="ECO:0000313" key="4">
    <source>
        <dbReference type="Proteomes" id="UP000032566"/>
    </source>
</evidence>
<dbReference type="AlphaFoldDB" id="A0A0D7KA32"/>
<dbReference type="PANTHER" id="PTHR34322">
    <property type="entry name" value="TRANSPOSASE, Y1_TNP DOMAIN-CONTAINING"/>
    <property type="match status" value="1"/>
</dbReference>
<proteinExistence type="predicted"/>
<dbReference type="RefSeq" id="WP_044397027.1">
    <property type="nucleotide sequence ID" value="NZ_JXYQ01000019.1"/>
</dbReference>
<evidence type="ECO:0000256" key="1">
    <source>
        <dbReference type="SAM" id="MobiDB-lite"/>
    </source>
</evidence>
<organism evidence="3 4">
    <name type="scientific">Acidovorax temperans</name>
    <dbReference type="NCBI Taxonomy" id="80878"/>
    <lineage>
        <taxon>Bacteria</taxon>
        <taxon>Pseudomonadati</taxon>
        <taxon>Pseudomonadota</taxon>
        <taxon>Betaproteobacteria</taxon>
        <taxon>Burkholderiales</taxon>
        <taxon>Comamonadaceae</taxon>
        <taxon>Acidovorax</taxon>
    </lineage>
</organism>
<dbReference type="PATRIC" id="fig|80878.5.peg.792"/>
<name>A0A0D7KA32_9BURK</name>
<protein>
    <submittedName>
        <fullName evidence="3">Transposase</fullName>
    </submittedName>
</protein>
<gene>
    <name evidence="3" type="ORF">RP29_07320</name>
</gene>
<sequence length="232" mass="26232">MARLPRLTLPQHPHHVIQRGNNRQVVFTDAEDFEKFLALLAEHSVKNQVQVHAYVAMPNHFHLLVTPASEEGLPKMMQSVGRAYAQYFNKRHQRTGTLWEGRYRATVLEAQTYLLPCMAFIDSNPVRSGMVAQAADYPWSSAAHWLGLRHDRMLSPHAAYWALGNTPFAREAAYASMLQEGQSQQVERLLADAALSGWALGSPEFVQGLQQQTPRRIIKSKPGRPRKTPVEN</sequence>
<dbReference type="EMBL" id="JXYQ01000019">
    <property type="protein sequence ID" value="KJA11216.1"/>
    <property type="molecule type" value="Genomic_DNA"/>
</dbReference>
<dbReference type="PANTHER" id="PTHR34322:SF2">
    <property type="entry name" value="TRANSPOSASE IS200-LIKE DOMAIN-CONTAINING PROTEIN"/>
    <property type="match status" value="1"/>
</dbReference>
<feature type="compositionally biased region" description="Basic residues" evidence="1">
    <location>
        <begin position="216"/>
        <end position="232"/>
    </location>
</feature>
<dbReference type="STRING" id="80878.RP29_07320"/>
<reference evidence="3 4" key="1">
    <citation type="submission" date="2014-12" db="EMBL/GenBank/DDBJ databases">
        <title>Isolation of bacteria from lake water.</title>
        <authorList>
            <person name="Sheng K.-Y."/>
            <person name="Chin P.-S."/>
            <person name="Chan K.-G."/>
            <person name="Tan G.S."/>
        </authorList>
    </citation>
    <scope>NUCLEOTIDE SEQUENCE [LARGE SCALE GENOMIC DNA]</scope>
    <source>
        <strain evidence="3 4">KY4</strain>
    </source>
</reference>
<keyword evidence="4" id="KW-1185">Reference proteome</keyword>
<feature type="domain" description="Transposase IS200-like" evidence="2">
    <location>
        <begin position="9"/>
        <end position="124"/>
    </location>
</feature>
<feature type="region of interest" description="Disordered" evidence="1">
    <location>
        <begin position="211"/>
        <end position="232"/>
    </location>
</feature>
<dbReference type="GO" id="GO:0003677">
    <property type="term" value="F:DNA binding"/>
    <property type="evidence" value="ECO:0007669"/>
    <property type="project" value="InterPro"/>
</dbReference>
<dbReference type="InterPro" id="IPR036515">
    <property type="entry name" value="Transposase_17_sf"/>
</dbReference>
<dbReference type="OrthoDB" id="9814067at2"/>
<comment type="caution">
    <text evidence="3">The sequence shown here is derived from an EMBL/GenBank/DDBJ whole genome shotgun (WGS) entry which is preliminary data.</text>
</comment>
<dbReference type="GO" id="GO:0006313">
    <property type="term" value="P:DNA transposition"/>
    <property type="evidence" value="ECO:0007669"/>
    <property type="project" value="InterPro"/>
</dbReference>
<dbReference type="Proteomes" id="UP000032566">
    <property type="component" value="Unassembled WGS sequence"/>
</dbReference>